<dbReference type="RefSeq" id="WP_167394114.1">
    <property type="nucleotide sequence ID" value="NZ_PTRC01000090.1"/>
</dbReference>
<name>A0A2S7IU73_9HYPH</name>
<gene>
    <name evidence="2" type="ORF">C3731_21425</name>
</gene>
<keyword evidence="1" id="KW-0175">Coiled coil</keyword>
<evidence type="ECO:0000313" key="3">
    <source>
        <dbReference type="Proteomes" id="UP000238493"/>
    </source>
</evidence>
<sequence length="90" mass="10416">FSRDARQGDGVEVQTIALEAKLADRDRQIKAGQLVIESYQEQLRYARRAEQERFEQTEQEIPDYERKLAAAGRSCRVSYSHLNLPTYALL</sequence>
<feature type="coiled-coil region" evidence="1">
    <location>
        <begin position="40"/>
        <end position="67"/>
    </location>
</feature>
<organism evidence="2 3">
    <name type="scientific">Brucella oryzae</name>
    <dbReference type="NCBI Taxonomy" id="335286"/>
    <lineage>
        <taxon>Bacteria</taxon>
        <taxon>Pseudomonadati</taxon>
        <taxon>Pseudomonadota</taxon>
        <taxon>Alphaproteobacteria</taxon>
        <taxon>Hyphomicrobiales</taxon>
        <taxon>Brucellaceae</taxon>
        <taxon>Brucella/Ochrobactrum group</taxon>
        <taxon>Brucella</taxon>
    </lineage>
</organism>
<evidence type="ECO:0000256" key="1">
    <source>
        <dbReference type="SAM" id="Coils"/>
    </source>
</evidence>
<accession>A0A2S7IU73</accession>
<dbReference type="AlphaFoldDB" id="A0A2S7IU73"/>
<comment type="caution">
    <text evidence="2">The sequence shown here is derived from an EMBL/GenBank/DDBJ whole genome shotgun (WGS) entry which is preliminary data.</text>
</comment>
<dbReference type="Proteomes" id="UP000238493">
    <property type="component" value="Unassembled WGS sequence"/>
</dbReference>
<keyword evidence="3" id="KW-1185">Reference proteome</keyword>
<reference evidence="2 3" key="1">
    <citation type="submission" date="2018-02" db="EMBL/GenBank/DDBJ databases">
        <title>Draft genome sequence of Ochrobactrum oryzae found in Brazil.</title>
        <authorList>
            <person name="Cerdeira L."/>
            <person name="Andrade F."/>
            <person name="Zacariotto T."/>
            <person name="Barbosa B."/>
            <person name="Santos S."/>
            <person name="Cassetari V."/>
            <person name="Lincopan N."/>
        </authorList>
    </citation>
    <scope>NUCLEOTIDE SEQUENCE [LARGE SCALE GENOMIC DNA]</scope>
    <source>
        <strain evidence="2 3">OA447</strain>
    </source>
</reference>
<evidence type="ECO:0000313" key="2">
    <source>
        <dbReference type="EMBL" id="PQA71549.1"/>
    </source>
</evidence>
<feature type="non-terminal residue" evidence="2">
    <location>
        <position position="1"/>
    </location>
</feature>
<dbReference type="EMBL" id="PTRC01000090">
    <property type="protein sequence ID" value="PQA71549.1"/>
    <property type="molecule type" value="Genomic_DNA"/>
</dbReference>
<protein>
    <submittedName>
        <fullName evidence="2">Uncharacterized protein</fullName>
    </submittedName>
</protein>
<proteinExistence type="predicted"/>